<dbReference type="InterPro" id="IPR001279">
    <property type="entry name" value="Metallo-B-lactamas"/>
</dbReference>
<keyword evidence="2" id="KW-1003">Cell membrane</keyword>
<evidence type="ECO:0000256" key="2">
    <source>
        <dbReference type="ARBA" id="ARBA00022475"/>
    </source>
</evidence>
<accession>A0A943ECZ9</accession>
<evidence type="ECO:0000256" key="6">
    <source>
        <dbReference type="SAM" id="Phobius"/>
    </source>
</evidence>
<evidence type="ECO:0000256" key="5">
    <source>
        <dbReference type="ARBA" id="ARBA00023136"/>
    </source>
</evidence>
<reference evidence="8" key="1">
    <citation type="submission" date="2021-02" db="EMBL/GenBank/DDBJ databases">
        <title>Infant gut strain persistence is associated with maternal origin, phylogeny, and functional potential including surface adhesion and iron acquisition.</title>
        <authorList>
            <person name="Lou Y.C."/>
        </authorList>
    </citation>
    <scope>NUCLEOTIDE SEQUENCE</scope>
    <source>
        <strain evidence="8">L3_106_000M1_dasL3_106_000M1_concoct_15</strain>
    </source>
</reference>
<dbReference type="Pfam" id="PF03772">
    <property type="entry name" value="Competence"/>
    <property type="match status" value="1"/>
</dbReference>
<name>A0A943ECZ9_9FIRM</name>
<protein>
    <submittedName>
        <fullName evidence="8">DNA internalization-related competence protein ComEC/Rec2</fullName>
    </submittedName>
</protein>
<comment type="subcellular location">
    <subcellularLocation>
        <location evidence="1">Cell membrane</location>
        <topology evidence="1">Multi-pass membrane protein</topology>
    </subcellularLocation>
</comment>
<dbReference type="InterPro" id="IPR004477">
    <property type="entry name" value="ComEC_N"/>
</dbReference>
<keyword evidence="5 6" id="KW-0472">Membrane</keyword>
<dbReference type="SMART" id="SM00849">
    <property type="entry name" value="Lactamase_B"/>
    <property type="match status" value="1"/>
</dbReference>
<evidence type="ECO:0000313" key="9">
    <source>
        <dbReference type="Proteomes" id="UP000754226"/>
    </source>
</evidence>
<feature type="transmembrane region" description="Helical" evidence="6">
    <location>
        <begin position="307"/>
        <end position="336"/>
    </location>
</feature>
<evidence type="ECO:0000259" key="7">
    <source>
        <dbReference type="SMART" id="SM00849"/>
    </source>
</evidence>
<feature type="transmembrane region" description="Helical" evidence="6">
    <location>
        <begin position="357"/>
        <end position="379"/>
    </location>
</feature>
<feature type="transmembrane region" description="Helical" evidence="6">
    <location>
        <begin position="229"/>
        <end position="251"/>
    </location>
</feature>
<dbReference type="NCBIfam" id="TIGR00361">
    <property type="entry name" value="ComEC_Rec2"/>
    <property type="match status" value="1"/>
</dbReference>
<dbReference type="EMBL" id="JAGZCZ010000004">
    <property type="protein sequence ID" value="MBS5519401.1"/>
    <property type="molecule type" value="Genomic_DNA"/>
</dbReference>
<dbReference type="Gene3D" id="3.60.15.10">
    <property type="entry name" value="Ribonuclease Z/Hydroxyacylglutathione hydrolase-like"/>
    <property type="match status" value="1"/>
</dbReference>
<feature type="transmembrane region" description="Helical" evidence="6">
    <location>
        <begin position="452"/>
        <end position="472"/>
    </location>
</feature>
<dbReference type="InterPro" id="IPR004797">
    <property type="entry name" value="Competence_ComEC/Rec2"/>
</dbReference>
<dbReference type="InterPro" id="IPR052159">
    <property type="entry name" value="Competence_DNA_uptake"/>
</dbReference>
<feature type="transmembrane region" description="Helical" evidence="6">
    <location>
        <begin position="49"/>
        <end position="66"/>
    </location>
</feature>
<dbReference type="CDD" id="cd07731">
    <property type="entry name" value="ComA-like_MBL-fold"/>
    <property type="match status" value="1"/>
</dbReference>
<dbReference type="GO" id="GO:0005886">
    <property type="term" value="C:plasma membrane"/>
    <property type="evidence" value="ECO:0007669"/>
    <property type="project" value="UniProtKB-SubCell"/>
</dbReference>
<dbReference type="AlphaFoldDB" id="A0A943ECZ9"/>
<dbReference type="NCBIfam" id="TIGR00360">
    <property type="entry name" value="ComEC_N-term"/>
    <property type="match status" value="1"/>
</dbReference>
<feature type="transmembrane region" description="Helical" evidence="6">
    <location>
        <begin position="421"/>
        <end position="440"/>
    </location>
</feature>
<feature type="transmembrane region" description="Helical" evidence="6">
    <location>
        <begin position="26"/>
        <end position="42"/>
    </location>
</feature>
<dbReference type="PANTHER" id="PTHR30619">
    <property type="entry name" value="DNA INTERNALIZATION/COMPETENCE PROTEIN COMEC/REC2"/>
    <property type="match status" value="1"/>
</dbReference>
<proteinExistence type="predicted"/>
<organism evidence="8 9">
    <name type="scientific">Acidaminococcus intestini</name>
    <dbReference type="NCBI Taxonomy" id="187327"/>
    <lineage>
        <taxon>Bacteria</taxon>
        <taxon>Bacillati</taxon>
        <taxon>Bacillota</taxon>
        <taxon>Negativicutes</taxon>
        <taxon>Acidaminococcales</taxon>
        <taxon>Acidaminococcaceae</taxon>
        <taxon>Acidaminococcus</taxon>
    </lineage>
</organism>
<evidence type="ECO:0000256" key="4">
    <source>
        <dbReference type="ARBA" id="ARBA00022989"/>
    </source>
</evidence>
<feature type="transmembrane region" description="Helical" evidence="6">
    <location>
        <begin position="484"/>
        <end position="501"/>
    </location>
</feature>
<feature type="transmembrane region" description="Helical" evidence="6">
    <location>
        <begin position="263"/>
        <end position="287"/>
    </location>
</feature>
<keyword evidence="4 6" id="KW-1133">Transmembrane helix</keyword>
<dbReference type="InterPro" id="IPR036866">
    <property type="entry name" value="RibonucZ/Hydroxyglut_hydro"/>
</dbReference>
<evidence type="ECO:0000256" key="3">
    <source>
        <dbReference type="ARBA" id="ARBA00022692"/>
    </source>
</evidence>
<dbReference type="SUPFAM" id="SSF56281">
    <property type="entry name" value="Metallo-hydrolase/oxidoreductase"/>
    <property type="match status" value="1"/>
</dbReference>
<feature type="transmembrane region" description="Helical" evidence="6">
    <location>
        <begin position="391"/>
        <end position="414"/>
    </location>
</feature>
<gene>
    <name evidence="8" type="ORF">KHX13_03565</name>
</gene>
<evidence type="ECO:0000256" key="1">
    <source>
        <dbReference type="ARBA" id="ARBA00004651"/>
    </source>
</evidence>
<dbReference type="GO" id="GO:0030420">
    <property type="term" value="P:establishment of competence for transformation"/>
    <property type="evidence" value="ECO:0007669"/>
    <property type="project" value="InterPro"/>
</dbReference>
<evidence type="ECO:0000313" key="8">
    <source>
        <dbReference type="EMBL" id="MBS5519401.1"/>
    </source>
</evidence>
<keyword evidence="3 6" id="KW-0812">Transmembrane</keyword>
<comment type="caution">
    <text evidence="8">The sequence shown here is derived from an EMBL/GenBank/DDBJ whole genome shotgun (WGS) entry which is preliminary data.</text>
</comment>
<dbReference type="Proteomes" id="UP000754226">
    <property type="component" value="Unassembled WGS sequence"/>
</dbReference>
<dbReference type="InterPro" id="IPR035681">
    <property type="entry name" value="ComA-like_MBL"/>
</dbReference>
<dbReference type="Pfam" id="PF00753">
    <property type="entry name" value="Lactamase_B"/>
    <property type="match status" value="1"/>
</dbReference>
<sequence>MTPLSWAGLGFSLGTLWGLSAQPSRWLVWGLLWVSLLAALFWKEGKKGGVLVFFLLPALFIGALSGRHRQSAASRMAPFLGKPVRLTGRLEPGSLRVRNQSVSFTLLYEGMRIPVLHLGALPGPLWGSYTAEGRLEPMETFYNPGMTDEKKRSAARKIPGRLMTQKDGLHYEGGEKDSLDRIAALGSTVRKRLSEALPPREAALLGGMLLGGSEGMDAPSLQIFTACGLSHLLSVSGSHVALLASLYVLVAGHLPLPRPVKPLVGIFFLCCYAILCGLRASVCRAVLLGSGVLLGELLGRRASGPSFLGFSAILLLGIHPFWIWDIGFALSFAAAAGLMLLRDRVERGLAPYLGQRLGAALSVPLAAHIFSLPLLVYYFHAVSLLSLPANLLLAPLLSLSLVLAVCAVFGGLILPFLGRILFVMAGSLVSLSLDLGRLLSESRPFMVTTGTLGFGALFCYGLLLSLLLGNFPQGSCLDRCRQKAALASAFCLAVLFLYPRFQKVPFTAYFLDVGQGDCCLLVMPDRKTVLIDTGGLNGHYDIGERVVVPALRALGVTQIDTMIISHGHHDHAGGAAGIARWLPVKRLLLPQEKNSDDIEKLIYTMKKTNHKIVYKMQKTIHIRFKSHIINIVDAPKMAEKGGNANESSAVVLVACGKSKVLLTGDATSEIELAAAAAPIRSDVLKVSHHGSSTSSEMAFLKAVSPKVAVISVGRNNRFGHPHETVLERLEYLGIPVARTDEGGAIKVVFDETGPKWYSYRCQRNCF</sequence>
<dbReference type="PANTHER" id="PTHR30619:SF7">
    <property type="entry name" value="BETA-LACTAMASE DOMAIN PROTEIN"/>
    <property type="match status" value="1"/>
</dbReference>
<feature type="domain" description="Metallo-beta-lactamase" evidence="7">
    <location>
        <begin position="515"/>
        <end position="714"/>
    </location>
</feature>